<dbReference type="SUPFAM" id="SSF52799">
    <property type="entry name" value="(Phosphotyrosine protein) phosphatases II"/>
    <property type="match status" value="1"/>
</dbReference>
<dbReference type="PANTHER" id="PTHR10367">
    <property type="entry name" value="MRNA-CAPPING ENZYME"/>
    <property type="match status" value="1"/>
</dbReference>
<dbReference type="AlphaFoldDB" id="A0A8S1HQ95"/>
<name>A0A8S1HQ95_9PELO</name>
<dbReference type="GO" id="GO:0004651">
    <property type="term" value="F:polynucleotide 5'-phosphatase activity"/>
    <property type="evidence" value="ECO:0007669"/>
    <property type="project" value="TreeGrafter"/>
</dbReference>
<feature type="domain" description="Tyrosine specific protein phosphatases" evidence="2">
    <location>
        <begin position="100"/>
        <end position="162"/>
    </location>
</feature>
<feature type="compositionally biased region" description="Polar residues" evidence="1">
    <location>
        <begin position="280"/>
        <end position="294"/>
    </location>
</feature>
<dbReference type="PANTHER" id="PTHR10367:SF27">
    <property type="entry name" value="TYROSINE-PROTEIN PHOSPHATASE F54C8.4-RELATED"/>
    <property type="match status" value="1"/>
</dbReference>
<accession>A0A8S1HQ95</accession>
<feature type="compositionally biased region" description="Basic and acidic residues" evidence="1">
    <location>
        <begin position="171"/>
        <end position="184"/>
    </location>
</feature>
<evidence type="ECO:0000256" key="1">
    <source>
        <dbReference type="SAM" id="MobiDB-lite"/>
    </source>
</evidence>
<gene>
    <name evidence="3" type="ORF">CAUJ_LOCUS13908</name>
</gene>
<feature type="region of interest" description="Disordered" evidence="1">
    <location>
        <begin position="171"/>
        <end position="206"/>
    </location>
</feature>
<dbReference type="Gene3D" id="3.90.190.10">
    <property type="entry name" value="Protein tyrosine phosphatase superfamily"/>
    <property type="match status" value="1"/>
</dbReference>
<reference evidence="3" key="1">
    <citation type="submission" date="2020-10" db="EMBL/GenBank/DDBJ databases">
        <authorList>
            <person name="Kikuchi T."/>
        </authorList>
    </citation>
    <scope>NUCLEOTIDE SEQUENCE</scope>
    <source>
        <strain evidence="3">NKZ352</strain>
    </source>
</reference>
<dbReference type="InterPro" id="IPR051029">
    <property type="entry name" value="mRNA_Capping_Enz/RNA_Phosphat"/>
</dbReference>
<evidence type="ECO:0000313" key="4">
    <source>
        <dbReference type="Proteomes" id="UP000835052"/>
    </source>
</evidence>
<proteinExistence type="predicted"/>
<dbReference type="PROSITE" id="PS50056">
    <property type="entry name" value="TYR_PHOSPHATASE_2"/>
    <property type="match status" value="1"/>
</dbReference>
<keyword evidence="4" id="KW-1185">Reference proteome</keyword>
<protein>
    <recommendedName>
        <fullName evidence="2">Tyrosine specific protein phosphatases domain-containing protein</fullName>
    </recommendedName>
</protein>
<dbReference type="InterPro" id="IPR000387">
    <property type="entry name" value="Tyr_Pase_dom"/>
</dbReference>
<dbReference type="InterPro" id="IPR016130">
    <property type="entry name" value="Tyr_Pase_AS"/>
</dbReference>
<dbReference type="InterPro" id="IPR029021">
    <property type="entry name" value="Prot-tyrosine_phosphatase-like"/>
</dbReference>
<feature type="compositionally biased region" description="Acidic residues" evidence="1">
    <location>
        <begin position="297"/>
        <end position="312"/>
    </location>
</feature>
<evidence type="ECO:0000259" key="2">
    <source>
        <dbReference type="PROSITE" id="PS50056"/>
    </source>
</evidence>
<dbReference type="EMBL" id="CAJGYM010000112">
    <property type="protein sequence ID" value="CAD6198001.1"/>
    <property type="molecule type" value="Genomic_DNA"/>
</dbReference>
<dbReference type="Pfam" id="PF00782">
    <property type="entry name" value="DSPc"/>
    <property type="match status" value="1"/>
</dbReference>
<dbReference type="OrthoDB" id="428974at2759"/>
<feature type="compositionally biased region" description="Basic residues" evidence="1">
    <location>
        <begin position="185"/>
        <end position="196"/>
    </location>
</feature>
<dbReference type="Proteomes" id="UP000835052">
    <property type="component" value="Unassembled WGS sequence"/>
</dbReference>
<sequence length="360" mass="40454">MVRVCRVVPKDWTRFSPIGNVIPRTRFIVFKTPLNERLGQRVPAECRFTVNDLFRKLAERNQRLGLISPECLSNTRKSTVRAEDSLSETNASNPSTKPSKNYIENCADEDALIGIHCTNGINRSGYLICRFLIENLGWSSHEALEAFEQARGYPIEKGAYVMALHKAAKDVRNRKIDSDSDSSDRRRKSKKSKRKHRDMEDSVGEMPTDALSGFLEVLGQQASQLGAVSSPYNYPSANVSINGSYSEDVTVQQQQHWAYVNKKSKYQSTTAAAVRQQTVKQIGTPGSNSASPQESPYVEDEEGDDGEEEYEMVEGQTTAAKRRKRRHRMAKMLAVMKRGNFHEIQEMQAQFAGTHGALAK</sequence>
<dbReference type="PROSITE" id="PS00383">
    <property type="entry name" value="TYR_PHOSPHATASE_1"/>
    <property type="match status" value="1"/>
</dbReference>
<comment type="caution">
    <text evidence="3">The sequence shown here is derived from an EMBL/GenBank/DDBJ whole genome shotgun (WGS) entry which is preliminary data.</text>
</comment>
<dbReference type="InterPro" id="IPR000340">
    <property type="entry name" value="Dual-sp_phosphatase_cat-dom"/>
</dbReference>
<feature type="region of interest" description="Disordered" evidence="1">
    <location>
        <begin position="280"/>
        <end position="325"/>
    </location>
</feature>
<evidence type="ECO:0000313" key="3">
    <source>
        <dbReference type="EMBL" id="CAD6198001.1"/>
    </source>
</evidence>
<organism evidence="3 4">
    <name type="scientific">Caenorhabditis auriculariae</name>
    <dbReference type="NCBI Taxonomy" id="2777116"/>
    <lineage>
        <taxon>Eukaryota</taxon>
        <taxon>Metazoa</taxon>
        <taxon>Ecdysozoa</taxon>
        <taxon>Nematoda</taxon>
        <taxon>Chromadorea</taxon>
        <taxon>Rhabditida</taxon>
        <taxon>Rhabditina</taxon>
        <taxon>Rhabditomorpha</taxon>
        <taxon>Rhabditoidea</taxon>
        <taxon>Rhabditidae</taxon>
        <taxon>Peloderinae</taxon>
        <taxon>Caenorhabditis</taxon>
    </lineage>
</organism>